<keyword evidence="2" id="KW-1185">Reference proteome</keyword>
<name>A0A445B7Y8_ARAHY</name>
<comment type="caution">
    <text evidence="1">The sequence shown here is derived from an EMBL/GenBank/DDBJ whole genome shotgun (WGS) entry which is preliminary data.</text>
</comment>
<proteinExistence type="predicted"/>
<accession>A0A445B7Y8</accession>
<organism evidence="1 2">
    <name type="scientific">Arachis hypogaea</name>
    <name type="common">Peanut</name>
    <dbReference type="NCBI Taxonomy" id="3818"/>
    <lineage>
        <taxon>Eukaryota</taxon>
        <taxon>Viridiplantae</taxon>
        <taxon>Streptophyta</taxon>
        <taxon>Embryophyta</taxon>
        <taxon>Tracheophyta</taxon>
        <taxon>Spermatophyta</taxon>
        <taxon>Magnoliopsida</taxon>
        <taxon>eudicotyledons</taxon>
        <taxon>Gunneridae</taxon>
        <taxon>Pentapetalae</taxon>
        <taxon>rosids</taxon>
        <taxon>fabids</taxon>
        <taxon>Fabales</taxon>
        <taxon>Fabaceae</taxon>
        <taxon>Papilionoideae</taxon>
        <taxon>50 kb inversion clade</taxon>
        <taxon>dalbergioids sensu lato</taxon>
        <taxon>Dalbergieae</taxon>
        <taxon>Pterocarpus clade</taxon>
        <taxon>Arachis</taxon>
    </lineage>
</organism>
<evidence type="ECO:0000313" key="1">
    <source>
        <dbReference type="EMBL" id="RYR34789.1"/>
    </source>
</evidence>
<sequence length="237" mass="27476">MGTLGSKEVGRIVYRFLPAFPNGGFTNKLLWLEADQHVKLMFDVHARLMPQHVMNGMLQFVKWVVVVGHPLRSPNDPFNPDDKKNYNMDGGVEFWVGHRFRNKDVGLMAVKNYTIRRNMKYRVLETVRRFGRPYTYLVLTISQDHAQLDSSSICKVIRTIIHVDPSVFSSASQSAEQQSYHFKPSYRKVWMTKQKAIAQIYGNWEESYNKIPRLLQALQECLLTLYTIALFLITTAT</sequence>
<protein>
    <submittedName>
        <fullName evidence="1">Uncharacterized protein</fullName>
    </submittedName>
</protein>
<dbReference type="EMBL" id="SDMP01000010">
    <property type="protein sequence ID" value="RYR34789.1"/>
    <property type="molecule type" value="Genomic_DNA"/>
</dbReference>
<dbReference type="Proteomes" id="UP000289738">
    <property type="component" value="Chromosome A10"/>
</dbReference>
<dbReference type="AlphaFoldDB" id="A0A445B7Y8"/>
<evidence type="ECO:0000313" key="2">
    <source>
        <dbReference type="Proteomes" id="UP000289738"/>
    </source>
</evidence>
<reference evidence="1 2" key="1">
    <citation type="submission" date="2019-01" db="EMBL/GenBank/DDBJ databases">
        <title>Sequencing of cultivated peanut Arachis hypogaea provides insights into genome evolution and oil improvement.</title>
        <authorList>
            <person name="Chen X."/>
        </authorList>
    </citation>
    <scope>NUCLEOTIDE SEQUENCE [LARGE SCALE GENOMIC DNA]</scope>
    <source>
        <strain evidence="2">cv. Fuhuasheng</strain>
        <tissue evidence="1">Leaves</tissue>
    </source>
</reference>
<gene>
    <name evidence="1" type="ORF">Ahy_A10g049818</name>
</gene>